<organism evidence="1 2">
    <name type="scientific">Ananas comosus</name>
    <name type="common">Pineapple</name>
    <name type="synonym">Ananas ananas</name>
    <dbReference type="NCBI Taxonomy" id="4615"/>
    <lineage>
        <taxon>Eukaryota</taxon>
        <taxon>Viridiplantae</taxon>
        <taxon>Streptophyta</taxon>
        <taxon>Embryophyta</taxon>
        <taxon>Tracheophyta</taxon>
        <taxon>Spermatophyta</taxon>
        <taxon>Magnoliopsida</taxon>
        <taxon>Liliopsida</taxon>
        <taxon>Poales</taxon>
        <taxon>Bromeliaceae</taxon>
        <taxon>Bromelioideae</taxon>
        <taxon>Ananas</taxon>
    </lineage>
</organism>
<dbReference type="Proteomes" id="UP000092600">
    <property type="component" value="Unassembled WGS sequence"/>
</dbReference>
<comment type="caution">
    <text evidence="1">The sequence shown here is derived from an EMBL/GenBank/DDBJ whole genome shotgun (WGS) entry which is preliminary data.</text>
</comment>
<proteinExistence type="predicted"/>
<gene>
    <name evidence="1" type="ORF">ACMD2_25637</name>
</gene>
<accession>A0A199V9Y0</accession>
<evidence type="ECO:0000313" key="2">
    <source>
        <dbReference type="Proteomes" id="UP000092600"/>
    </source>
</evidence>
<evidence type="ECO:0000313" key="1">
    <source>
        <dbReference type="EMBL" id="OAY73681.1"/>
    </source>
</evidence>
<dbReference type="AlphaFoldDB" id="A0A199V9Y0"/>
<dbReference type="EMBL" id="LSRQ01002628">
    <property type="protein sequence ID" value="OAY73681.1"/>
    <property type="molecule type" value="Genomic_DNA"/>
</dbReference>
<reference evidence="1 2" key="1">
    <citation type="journal article" date="2016" name="DNA Res.">
        <title>The draft genome of MD-2 pineapple using hybrid error correction of long reads.</title>
        <authorList>
            <person name="Redwan R.M."/>
            <person name="Saidin A."/>
            <person name="Kumar S.V."/>
        </authorList>
    </citation>
    <scope>NUCLEOTIDE SEQUENCE [LARGE SCALE GENOMIC DNA]</scope>
    <source>
        <strain evidence="2">cv. MD2</strain>
        <tissue evidence="1">Leaf</tissue>
    </source>
</reference>
<protein>
    <submittedName>
        <fullName evidence="1">Uncharacterized protein</fullName>
    </submittedName>
</protein>
<name>A0A199V9Y0_ANACO</name>
<sequence>MKMRQIFMQELAAIHAGFIQLLGSGTNARIAKRQLALTYVKNATKAAQIFLADSISNTLRITSLFSMTRVRSKGFCGWRGEQAITCKLSRKENTWFMSI</sequence>